<evidence type="ECO:0000313" key="2">
    <source>
        <dbReference type="WBParaSite" id="maker-uti_cns_0001426-snap-gene-0.6-mRNA-1"/>
    </source>
</evidence>
<dbReference type="Proteomes" id="UP000095280">
    <property type="component" value="Unplaced"/>
</dbReference>
<accession>A0A1I8GBA0</accession>
<dbReference type="WBParaSite" id="maker-uti_cns_0001426-snap-gene-0.6-mRNA-1">
    <property type="protein sequence ID" value="maker-uti_cns_0001426-snap-gene-0.6-mRNA-1"/>
    <property type="gene ID" value="maker-uti_cns_0001426-snap-gene-0.6"/>
</dbReference>
<evidence type="ECO:0000313" key="1">
    <source>
        <dbReference type="Proteomes" id="UP000095280"/>
    </source>
</evidence>
<proteinExistence type="predicted"/>
<name>A0A1I8GBA0_9PLAT</name>
<sequence length="3945" mass="460249">RDEEGRCAPHEFKHRVETPPCTGHGKRKKVKKCVNGKLILLINWLERRHCKCHTRYRKSVIGSCNSYCEHRNRGKSLRTRRRCNKHTNELVVYRLKWNFDGDHCVRRWVATNKRVEPDCPGPRLRRLPCDHETGKQRLEKLVYHMRNCKCRGPKVKVSYRKCTCRGPKVLGRYCDHRHGCIVVRMLIHKWNFEMDACHTRLVRKSIPVPCKHHIHSSHGACIHGHMQYRRTRYVRDRHNCRCRKKIEKKLVNCHCPVVIRRKKCNDRRSVAVTRIVYRKFSTKKRRCVTVKVKRHHRKCRCPKPKEVKKCVNGKRLVKRFSYRLVEGECERDKSSETFSIVCRKPPVVRSTKCDENTCFRKILTYKWKVNPKNCRCQLQLVHQKTCRCCGCPKHKLSRTCIKGKIWKFTVVIHSLRIKKCSKTCRRHVTHRTERVRCPQKKRVHWSRCHRCRSRKMVTKFRSIGCRCRRRLYKTDHFRSCCCHGGTRVKKLCQQSTGRWVRHISKKKLSGHKCVRHTKVKYLPRPVCRLPETPVTYGVCNRTTCQQTVTKVVNVLNKHTCSCHMVSKPAGTRTCCCLNTTPEIKINCVNNNMKQRVTVAPVFDEATHTCTTKTEIATELVTCGDGETRSSDPPCTGETRTIVRTRSVVVNCVCVNQTVDTRTEMCTCPSPTKWTVRCDVNSGKQVLTRTVYNLVNGSCSAVTETKLRTVFCNQKPQVVPVCNRDSCIETVTTTVTRLDMSTCTCVPDRTISTRQCCCPTTTQTRNECIDNQINTITTRQTLNAVTRTCESSDTTTRSGEVPCKNETRVNGPCDRATRKRKIKVTRREIINCQCQTTGVSVVRELCACPPTRKNQGQCDRKTCMRQVTLVKFNAVTSNNGTLHCVKTISHRQQRCCCTPLGHKRVRVHVQCDRETGNILINKEWSKFVASTKQCRTLHKSWIKEVDCTRKFDGEGHLEHRGRCNHRTGRRKIIMKWYTHDTRKCRCKLHVRKHYRICSCKHKRGMKHKYCDKETNELVSVRKFFVLEDDQCIPQESQKRKQIVCATNRQVKESCNNCDNVKVISYYVLSNCKCRKKEIVEKTKCCCPEEKFYRKCHLGKIKITTVKFRLSEDKRSCERIENHKYRRVRCSRKHKLKRGKCNHETCWAKDKLFKFYARKCHCHKQVHVKKRRCCCPKPKLRTRCRGRGILIHEKTVYHLHDGHCEPQLSRKRVRVHCPEPKHLGKSHCSRRTGRRSIQFKVFKLHKCRCVPKLQRRFEICACPRPRVVRQHCKDGRHHRAVFKIYFHRYEGSCKAKKRFIYKEPCHCPQPSHKTFCDSMDGHTLVKQTESFQMTMRHGRRECIHSHHEKPHRVHCHKRSVHRGGCYDGQRKISITEYKVRHCRCIKKQHVRYIRCRRRLHHRRQRRCHDGRIIKIASVYDPDSGEMREQRHVKRVLCRERPRVVPLSRGCKLREEDGGFYRKVAVIKSVLSGCHCKQKRRISWRLCRCHGSKTLHRCIHDFIEHQYTEKHHRHNGHCRRRRERRTREHRCSKRPVAIRKSRCDHHSCKRRVFLRRCYLKHCSCRCKQRVGYENCCTPPPVKKRYCKDGRWHYIKTRFRMHKDRLIGKDSDSGDEWRKMEVNPHTKRWSKRVDCPEPEIRQTCNRDTGVLTKRITVYRNIHCKCRPRMRTVHSRCQCPPPKTRAGHCVRGRRRLRHTNYRLGKNGHCHRHHTVSWKPCGCPKPRKKYRCHRGQIQICTTVFRKHRACRPKRQCRSKKVHCPPPKTKRGNCSQKTKKFKISHIRYTVNQKTCKCDRHVVARFAFCTCHHLKRKQKKCHGNVWVTVKINYRLNQGECVPDESVSHKAVKCRRQLTELVPGSCERRKGLSSSGTQIARTLTSVPVKCHCKNRVRTHRVPCICHLIKKYKTQKTTVCHSDRWLVTKVLQYRLVKGKCKPRKHKKSKTIRCHGRKIKQTACFKDDLGDSFQYELTLHKRPRHCRCHWKIVRKVRKNCGCRPPTSSRSCVSDNMWEQTVIKYTKPDVPSANCEPRTSISTRMVNCTTPRTKILSCNTHTCYAKEVTIRYKPKLCHCHPVRSYRSLRCCCPAPVVSPERCNATSNQFEQVTSRYTLINNTCVLQQNTTVRTVTCDTRSGETNTSVCNTTSNRQVVTIRDVSIVNCQCVTTTRSLTQPCSCPLNERVEKGLCNGTQNYTTDKYYRQQYNSTTRQCLEVLFNSVQRPCLCNAVSVRITCIGNTLRRVTHSEELVNNTCVKRAYITDREITCAGNGTSTQTRDGCNSVTRTRTITRINYVVENCTCVARSTRSSEICNCFELHGGRHDESTCRADNVTIRHISYYYDGPGGVCLQRNFTTEQRIKCKGKKEVPQGCNRDSRKEEIRIYHLVPIACKCEWSEQPPRYEDCKCKKSYSKKICHHDKQIIVTTYYKLVNGKCQKRKYKRVVPIDCDKKGRKTGIHYGRCSEFSGTRRVVKYVTRVHGCHCVTKRIRQRCPCRCPNSRTWSACKDNKVVTFRLTYQLRGCRCVKNLKNYESRTVCKKRRVARTACIKGLDGDGHLTVVHSREQSVNCRCQLEKHEHQEACLCQARESKNRECQGKKLSIVTTRRLLIQGTCQRVVVKLETQAVTCPLQSVRPVSACNKHGYRLLERTTWKAEDCHCKPHVRLEKQRCNRKCDKGPKVVRESKCDKETCTKRLYYYYKNQKCHSRHFAITAKCCCPPSHHGKQKCVGKAFEVRNLFYKLQHGVCVMSAVKYRQEIDCRRQEIFETATSASGDTIILKTWHAVKDCKCQKYKKKLLSKHRECRQPEVKHECVSVPEQRLVQTVTRFTKHSKHGECQKCEEVIEKPINCPLNIVHRGPCRKDSSRKAFVRVVRRISFRKVDCRCEPKKSTHHEVCRCFQPRFSTRCQGSKGRILITKHHFEVSPSGSKCYGRKETDSIQVNCDSTWRASHRGHFRDIKFHHRLEWHENGEQTEDNMLSRRRRDISETQIEGQDEGSDSGWDGSFSKFLEREVRVGCSCRVQRRKRHCHSRCPKSKKYLKCENGQTLCRVETTYQRNGRCRCSYRVRKNPVKVHLPKPKVVHHGCQKCQERIETIYYRNVNCKAKRFWRWHSRRCCCNKKPVVRVHCKAGQMLVSQRRTERLDKDGHCVPQYENKYKLISCKRIIREKPLTACADGHRVWRRELEKTVNCACKRGSEKIRRRCGFKACHPTVIKHGRCVNCASKVTKTEFIFNSATQKCEAKRFHHKKKCCCPSPRSTKKCIGNRLLLVTISYKYQISSGKCEKCKKSTDITHSIYKRCQRSKKTKIGSCMENGFRVIVTINPTLVDCECHKKQSLKFERCQCELPSVSESCVRNGTLKYRRVIKQELDGTVCKKIKEETYSEVECPVSTTSEGICDSVSCQRIITDVSYSVENCTCQRLTTQRVETCCCPPTINETRTCERAENVLTITRQYQEFDLRNRACVIRTKTDRVGTICPQNYRSFASPCDQFRNNSFYRTVSESTTVASGCECVPQTTTRTELCGCDSARDYTVCTPENQILTYRIEYKPNENNTICEPNRVVLNVRDVQCDRTRRSNTPNCTTGTRSETTGETRITVVTTWQRAGRNCTCATQTRSEEILCACPENSEPKTFGLMTVKTIVHLIHGCHCVPKHFKHQQRCQKHLEPCINKLPDWLCADLDRKHDICTRNFTGAESDPELKQLVEASALCNRQCNRCDGCHSIGGHWQFNTAAITSQSTSVKQSMLRVVAPSVPLLQLCAKTCRLCLCDGREFVREGQLQPVDGHAECPVGIVIQPQPCIHGRRKIIHKKTTLIDGKCKESVKREVLKCHGCYAGVATSLGPCIHGHRTLTSVFAIQKKHGHCQERKTSYQVSCVGCPPSVVRTQPCINGRRLRQVSYYVHLPNTAECYKARFETEDRCGTLCHDQISHSECLYQQRTDQCSWNLYTRIVCPSTCNRC</sequence>
<organism evidence="1 2">
    <name type="scientific">Macrostomum lignano</name>
    <dbReference type="NCBI Taxonomy" id="282301"/>
    <lineage>
        <taxon>Eukaryota</taxon>
        <taxon>Metazoa</taxon>
        <taxon>Spiralia</taxon>
        <taxon>Lophotrochozoa</taxon>
        <taxon>Platyhelminthes</taxon>
        <taxon>Rhabditophora</taxon>
        <taxon>Macrostomorpha</taxon>
        <taxon>Macrostomida</taxon>
        <taxon>Macrostomidae</taxon>
        <taxon>Macrostomum</taxon>
    </lineage>
</organism>
<protein>
    <submittedName>
        <fullName evidence="2">VWFA domain-containing protein</fullName>
    </submittedName>
</protein>
<keyword evidence="1" id="KW-1185">Reference proteome</keyword>
<reference evidence="2" key="1">
    <citation type="submission" date="2016-11" db="UniProtKB">
        <authorList>
            <consortium name="WormBaseParasite"/>
        </authorList>
    </citation>
    <scope>IDENTIFICATION</scope>
</reference>